<dbReference type="SUPFAM" id="SSF90112">
    <property type="entry name" value="Neurotransmitter-gated ion-channel transmembrane pore"/>
    <property type="match status" value="1"/>
</dbReference>
<dbReference type="STRING" id="8022.A0A060ZCX5"/>
<proteinExistence type="predicted"/>
<reference evidence="2" key="2">
    <citation type="submission" date="2014-03" db="EMBL/GenBank/DDBJ databases">
        <authorList>
            <person name="Genoscope - CEA"/>
        </authorList>
    </citation>
    <scope>NUCLEOTIDE SEQUENCE</scope>
</reference>
<dbReference type="Proteomes" id="UP000193380">
    <property type="component" value="Unassembled WGS sequence"/>
</dbReference>
<dbReference type="InterPro" id="IPR006029">
    <property type="entry name" value="Neurotrans-gated_channel_TM"/>
</dbReference>
<evidence type="ECO:0000313" key="3">
    <source>
        <dbReference type="Proteomes" id="UP000193380"/>
    </source>
</evidence>
<evidence type="ECO:0000313" key="2">
    <source>
        <dbReference type="EMBL" id="CDQ99110.1"/>
    </source>
</evidence>
<protein>
    <recommendedName>
        <fullName evidence="1">Neurotransmitter-gated ion-channel transmembrane domain-containing protein</fullName>
    </recommendedName>
</protein>
<dbReference type="GO" id="GO:0016020">
    <property type="term" value="C:membrane"/>
    <property type="evidence" value="ECO:0007669"/>
    <property type="project" value="InterPro"/>
</dbReference>
<dbReference type="AlphaFoldDB" id="A0A060ZCX5"/>
<name>A0A060ZCX5_ONCMY</name>
<dbReference type="GO" id="GO:0006811">
    <property type="term" value="P:monoatomic ion transport"/>
    <property type="evidence" value="ECO:0007669"/>
    <property type="project" value="InterPro"/>
</dbReference>
<reference evidence="2" key="1">
    <citation type="journal article" date="2014" name="Nat. Commun.">
        <title>The rainbow trout genome provides novel insights into evolution after whole-genome duplication in vertebrates.</title>
        <authorList>
            <person name="Berthelot C."/>
            <person name="Brunet F."/>
            <person name="Chalopin D."/>
            <person name="Juanchich A."/>
            <person name="Bernard M."/>
            <person name="Noel B."/>
            <person name="Bento P."/>
            <person name="Da Silva C."/>
            <person name="Labadie K."/>
            <person name="Alberti A."/>
            <person name="Aury J.M."/>
            <person name="Louis A."/>
            <person name="Dehais P."/>
            <person name="Bardou P."/>
            <person name="Montfort J."/>
            <person name="Klopp C."/>
            <person name="Cabau C."/>
            <person name="Gaspin C."/>
            <person name="Thorgaard G.H."/>
            <person name="Boussaha M."/>
            <person name="Quillet E."/>
            <person name="Guyomard R."/>
            <person name="Galiana D."/>
            <person name="Bobe J."/>
            <person name="Volff J.N."/>
            <person name="Genet C."/>
            <person name="Wincker P."/>
            <person name="Jaillon O."/>
            <person name="Roest Crollius H."/>
            <person name="Guiguen Y."/>
        </authorList>
    </citation>
    <scope>NUCLEOTIDE SEQUENCE [LARGE SCALE GENOMIC DNA]</scope>
</reference>
<organism evidence="2 3">
    <name type="scientific">Oncorhynchus mykiss</name>
    <name type="common">Rainbow trout</name>
    <name type="synonym">Salmo gairdneri</name>
    <dbReference type="NCBI Taxonomy" id="8022"/>
    <lineage>
        <taxon>Eukaryota</taxon>
        <taxon>Metazoa</taxon>
        <taxon>Chordata</taxon>
        <taxon>Craniata</taxon>
        <taxon>Vertebrata</taxon>
        <taxon>Euteleostomi</taxon>
        <taxon>Actinopterygii</taxon>
        <taxon>Neopterygii</taxon>
        <taxon>Teleostei</taxon>
        <taxon>Protacanthopterygii</taxon>
        <taxon>Salmoniformes</taxon>
        <taxon>Salmonidae</taxon>
        <taxon>Salmoninae</taxon>
        <taxon>Oncorhynchus</taxon>
    </lineage>
</organism>
<feature type="domain" description="Neurotransmitter-gated ion-channel transmembrane" evidence="1">
    <location>
        <begin position="1"/>
        <end position="43"/>
    </location>
</feature>
<accession>A0A060ZCX5</accession>
<dbReference type="Gene3D" id="6.10.250.2810">
    <property type="match status" value="1"/>
</dbReference>
<dbReference type="PaxDb" id="8022-A0A060ZCX5"/>
<gene>
    <name evidence="2" type="ORF">GSONMT00057653001</name>
</gene>
<dbReference type="Pfam" id="PF02932">
    <property type="entry name" value="Neur_chan_memb"/>
    <property type="match status" value="1"/>
</dbReference>
<dbReference type="InterPro" id="IPR036719">
    <property type="entry name" value="Neuro-gated_channel_TM_sf"/>
</dbReference>
<dbReference type="EMBL" id="FR943341">
    <property type="protein sequence ID" value="CDQ99110.1"/>
    <property type="molecule type" value="Genomic_DNA"/>
</dbReference>
<sequence length="131" mass="15190">MGCFVFVFLALLEYAFVNYIFFGRGPQRQKRAAEKLAVVNNEKLRPDPNKWMVGNVVQRDDALYARMKQREIDAYDTMWDPIFVDDAALGLGEQRNKVLEGFESQNFNKCHQSESTPPIRGKCCSIFVHFF</sequence>
<evidence type="ECO:0000259" key="1">
    <source>
        <dbReference type="Pfam" id="PF02932"/>
    </source>
</evidence>